<name>A0AAD5NSL1_ACENE</name>
<evidence type="ECO:0000313" key="2">
    <source>
        <dbReference type="EMBL" id="KAI9177898.1"/>
    </source>
</evidence>
<gene>
    <name evidence="2" type="ORF">LWI28_020427</name>
</gene>
<proteinExistence type="predicted"/>
<evidence type="ECO:0000256" key="1">
    <source>
        <dbReference type="SAM" id="MobiDB-lite"/>
    </source>
</evidence>
<organism evidence="2 3">
    <name type="scientific">Acer negundo</name>
    <name type="common">Box elder</name>
    <dbReference type="NCBI Taxonomy" id="4023"/>
    <lineage>
        <taxon>Eukaryota</taxon>
        <taxon>Viridiplantae</taxon>
        <taxon>Streptophyta</taxon>
        <taxon>Embryophyta</taxon>
        <taxon>Tracheophyta</taxon>
        <taxon>Spermatophyta</taxon>
        <taxon>Magnoliopsida</taxon>
        <taxon>eudicotyledons</taxon>
        <taxon>Gunneridae</taxon>
        <taxon>Pentapetalae</taxon>
        <taxon>rosids</taxon>
        <taxon>malvids</taxon>
        <taxon>Sapindales</taxon>
        <taxon>Sapindaceae</taxon>
        <taxon>Hippocastanoideae</taxon>
        <taxon>Acereae</taxon>
        <taxon>Acer</taxon>
    </lineage>
</organism>
<sequence length="83" mass="9820">MTSQRRKTGRKKNRPEVGPSREPHELSDKMGCEPEYMDYEQEQMDYDQGTSVPDTQGDEVPWKSLMRELLNNREMIEEVRAED</sequence>
<dbReference type="EMBL" id="JAJSOW010000102">
    <property type="protein sequence ID" value="KAI9177898.1"/>
    <property type="molecule type" value="Genomic_DNA"/>
</dbReference>
<evidence type="ECO:0000313" key="3">
    <source>
        <dbReference type="Proteomes" id="UP001064489"/>
    </source>
</evidence>
<reference evidence="2" key="1">
    <citation type="journal article" date="2022" name="Plant J.">
        <title>Strategies of tolerance reflected in two North American maple genomes.</title>
        <authorList>
            <person name="McEvoy S.L."/>
            <person name="Sezen U.U."/>
            <person name="Trouern-Trend A."/>
            <person name="McMahon S.M."/>
            <person name="Schaberg P.G."/>
            <person name="Yang J."/>
            <person name="Wegrzyn J.L."/>
            <person name="Swenson N.G."/>
        </authorList>
    </citation>
    <scope>NUCLEOTIDE SEQUENCE</scope>
    <source>
        <strain evidence="2">91603</strain>
    </source>
</reference>
<dbReference type="Proteomes" id="UP001064489">
    <property type="component" value="Chromosome 5"/>
</dbReference>
<feature type="compositionally biased region" description="Basic and acidic residues" evidence="1">
    <location>
        <begin position="19"/>
        <end position="31"/>
    </location>
</feature>
<protein>
    <submittedName>
        <fullName evidence="2">Uncharacterized protein</fullName>
    </submittedName>
</protein>
<comment type="caution">
    <text evidence="2">The sequence shown here is derived from an EMBL/GenBank/DDBJ whole genome shotgun (WGS) entry which is preliminary data.</text>
</comment>
<feature type="region of interest" description="Disordered" evidence="1">
    <location>
        <begin position="1"/>
        <end position="31"/>
    </location>
</feature>
<reference evidence="2" key="2">
    <citation type="submission" date="2023-02" db="EMBL/GenBank/DDBJ databases">
        <authorList>
            <person name="Swenson N.G."/>
            <person name="Wegrzyn J.L."/>
            <person name="Mcevoy S.L."/>
        </authorList>
    </citation>
    <scope>NUCLEOTIDE SEQUENCE</scope>
    <source>
        <strain evidence="2">91603</strain>
        <tissue evidence="2">Leaf</tissue>
    </source>
</reference>
<dbReference type="AlphaFoldDB" id="A0AAD5NSL1"/>
<keyword evidence="3" id="KW-1185">Reference proteome</keyword>
<feature type="compositionally biased region" description="Basic residues" evidence="1">
    <location>
        <begin position="1"/>
        <end position="13"/>
    </location>
</feature>
<accession>A0AAD5NSL1</accession>